<feature type="compositionally biased region" description="Polar residues" evidence="1">
    <location>
        <begin position="154"/>
        <end position="171"/>
    </location>
</feature>
<evidence type="ECO:0000256" key="1">
    <source>
        <dbReference type="SAM" id="MobiDB-lite"/>
    </source>
</evidence>
<dbReference type="AlphaFoldDB" id="A0A517NYC6"/>
<proteinExistence type="predicted"/>
<dbReference type="Proteomes" id="UP000319817">
    <property type="component" value="Chromosome"/>
</dbReference>
<feature type="region of interest" description="Disordered" evidence="1">
    <location>
        <begin position="138"/>
        <end position="171"/>
    </location>
</feature>
<protein>
    <submittedName>
        <fullName evidence="2">Uncharacterized protein</fullName>
    </submittedName>
</protein>
<dbReference type="EMBL" id="CP036526">
    <property type="protein sequence ID" value="QDT12128.1"/>
    <property type="molecule type" value="Genomic_DNA"/>
</dbReference>
<keyword evidence="3" id="KW-1185">Reference proteome</keyword>
<accession>A0A517NYC6</accession>
<dbReference type="RefSeq" id="WP_145419852.1">
    <property type="nucleotide sequence ID" value="NZ_CP036526.1"/>
</dbReference>
<name>A0A517NYC6_9BACT</name>
<gene>
    <name evidence="2" type="ORF">K239x_41360</name>
</gene>
<dbReference type="OrthoDB" id="245674at2"/>
<evidence type="ECO:0000313" key="2">
    <source>
        <dbReference type="EMBL" id="QDT12128.1"/>
    </source>
</evidence>
<reference evidence="2 3" key="1">
    <citation type="submission" date="2019-02" db="EMBL/GenBank/DDBJ databases">
        <title>Deep-cultivation of Planctomycetes and their phenomic and genomic characterization uncovers novel biology.</title>
        <authorList>
            <person name="Wiegand S."/>
            <person name="Jogler M."/>
            <person name="Boedeker C."/>
            <person name="Pinto D."/>
            <person name="Vollmers J."/>
            <person name="Rivas-Marin E."/>
            <person name="Kohn T."/>
            <person name="Peeters S.H."/>
            <person name="Heuer A."/>
            <person name="Rast P."/>
            <person name="Oberbeckmann S."/>
            <person name="Bunk B."/>
            <person name="Jeske O."/>
            <person name="Meyerdierks A."/>
            <person name="Storesund J.E."/>
            <person name="Kallscheuer N."/>
            <person name="Luecker S."/>
            <person name="Lage O.M."/>
            <person name="Pohl T."/>
            <person name="Merkel B.J."/>
            <person name="Hornburger P."/>
            <person name="Mueller R.-W."/>
            <person name="Bruemmer F."/>
            <person name="Labrenz M."/>
            <person name="Spormann A.M."/>
            <person name="Op den Camp H."/>
            <person name="Overmann J."/>
            <person name="Amann R."/>
            <person name="Jetten M.S.M."/>
            <person name="Mascher T."/>
            <person name="Medema M.H."/>
            <person name="Devos D.P."/>
            <person name="Kaster A.-K."/>
            <person name="Ovreas L."/>
            <person name="Rohde M."/>
            <person name="Galperin M.Y."/>
            <person name="Jogler C."/>
        </authorList>
    </citation>
    <scope>NUCLEOTIDE SEQUENCE [LARGE SCALE GENOMIC DNA]</scope>
    <source>
        <strain evidence="2 3">K23_9</strain>
    </source>
</reference>
<organism evidence="2 3">
    <name type="scientific">Stieleria marina</name>
    <dbReference type="NCBI Taxonomy" id="1930275"/>
    <lineage>
        <taxon>Bacteria</taxon>
        <taxon>Pseudomonadati</taxon>
        <taxon>Planctomycetota</taxon>
        <taxon>Planctomycetia</taxon>
        <taxon>Pirellulales</taxon>
        <taxon>Pirellulaceae</taxon>
        <taxon>Stieleria</taxon>
    </lineage>
</organism>
<evidence type="ECO:0000313" key="3">
    <source>
        <dbReference type="Proteomes" id="UP000319817"/>
    </source>
</evidence>
<sequence length="1016" mass="111590">MNDVRRALLFWPAFTSALIILISLISPMDGGSWSSVFDDARAEWQKFAYSVEAETKPLAPLEASAAPVSSGPGHQVASEILYSRLPSPLANTAIADRIERGGQAMRLPERVAEVLSRPTKHSPQAALRDAVDLYAATRSDKESLSDKVAASDSEAGSSLLLQPAQNDKSTLSELSGDRLAGDFVGPERPSSEPEAVVQPIGTNLLRQNPFQSEPLVQANSPRSTEPLYKSKTATEPNSIAAAVPKEERVFKSTNDQPNLNVERQPLQSIKPDASVMPQSIANLAKVIPRNTTRSQKPQPEISGRSVDADRALLREPVSNNQFGVSGNPSTWPLTPRLEDQLQRLTKASGDESSEVSEATNLWAARVQSTMSDLRRLPRLGEPEAGRLIEELKSLALQGFHQAERLNNREMQIDWLQASHAIYRRTSVWEPIWAVVSNKQPLTTTPTEADNGAAVESLVQELKSEMTETGDAAGWSSYLLLDEIVDSATGQKVNQRQLTAQRVLSRTRWHGLGTQQSQWLQRDSVQYLVSALQPWTRTPVDYAALLNQIERQESDAVDLAAIDIAGTAQSLRSSNHEGTLRVAKSIDACYRNANIRTAVSQEMLTRLIPDVAPTTVPVRTNIMGSRVKGISHVNSELDLELRPSRDSWAFTLQAIGNVRTHSVGQRGQAAIRTRGDSSFIGSTPIEITPEGAQLGQSQIDVSGRTRLRDVNSQYDNWPLLGDLARSIIAAKYKQRSGLTSGIANRRMTKQIGDGIDERLEAKVAKASARLNDVVMGPLNSLKLQPQVMDMQTTDQRLIARYRLAGDWQIGASTPRPRAPNDSLISVQINQSAMNNTLEQVVPLGEPITIQAAFDNTMKVLGREQFALPEDIPNDVMIQFAKTRPITVELEDGLLWITMRVVELSRQKGASLRRFIVRAGYRAQIDGLRVSLVRDGHLSISGPGMAMRQRLPIRAVFNKVFSPNHSIPLTSEAFARSESLADAEISQLELRDGWFAMALSRKRAGRIAVGTSGESSKR</sequence>